<dbReference type="EMBL" id="LAZR01023398">
    <property type="protein sequence ID" value="KKL78632.1"/>
    <property type="molecule type" value="Genomic_DNA"/>
</dbReference>
<accession>A0A0F9HU22</accession>
<comment type="caution">
    <text evidence="1">The sequence shown here is derived from an EMBL/GenBank/DDBJ whole genome shotgun (WGS) entry which is preliminary data.</text>
</comment>
<gene>
    <name evidence="1" type="ORF">LCGC14_2022900</name>
</gene>
<sequence length="66" mass="7925">MKKVNEIQYRWDRSNLSLLNQQFERDLKFLLSIVKEMEEGLEFYRDADEDDGGKMAKKLLKKLNKS</sequence>
<evidence type="ECO:0000313" key="1">
    <source>
        <dbReference type="EMBL" id="KKL78632.1"/>
    </source>
</evidence>
<dbReference type="AlphaFoldDB" id="A0A0F9HU22"/>
<proteinExistence type="predicted"/>
<name>A0A0F9HU22_9ZZZZ</name>
<reference evidence="1" key="1">
    <citation type="journal article" date="2015" name="Nature">
        <title>Complex archaea that bridge the gap between prokaryotes and eukaryotes.</title>
        <authorList>
            <person name="Spang A."/>
            <person name="Saw J.H."/>
            <person name="Jorgensen S.L."/>
            <person name="Zaremba-Niedzwiedzka K."/>
            <person name="Martijn J."/>
            <person name="Lind A.E."/>
            <person name="van Eijk R."/>
            <person name="Schleper C."/>
            <person name="Guy L."/>
            <person name="Ettema T.J."/>
        </authorList>
    </citation>
    <scope>NUCLEOTIDE SEQUENCE</scope>
</reference>
<protein>
    <submittedName>
        <fullName evidence="1">Uncharacterized protein</fullName>
    </submittedName>
</protein>
<organism evidence="1">
    <name type="scientific">marine sediment metagenome</name>
    <dbReference type="NCBI Taxonomy" id="412755"/>
    <lineage>
        <taxon>unclassified sequences</taxon>
        <taxon>metagenomes</taxon>
        <taxon>ecological metagenomes</taxon>
    </lineage>
</organism>